<protein>
    <recommendedName>
        <fullName evidence="4">DUF4962 domain-containing protein</fullName>
    </recommendedName>
</protein>
<keyword evidence="1" id="KW-0472">Membrane</keyword>
<keyword evidence="1" id="KW-0812">Transmembrane</keyword>
<dbReference type="OrthoDB" id="3901256at2"/>
<accession>A0A1I6MCL7</accession>
<evidence type="ECO:0000313" key="2">
    <source>
        <dbReference type="EMBL" id="SFS13401.1"/>
    </source>
</evidence>
<name>A0A1I6MCL7_9BACT</name>
<dbReference type="STRING" id="474950.SAMN05421771_2294"/>
<organism evidence="2 3">
    <name type="scientific">Granulicella pectinivorans</name>
    <dbReference type="NCBI Taxonomy" id="474950"/>
    <lineage>
        <taxon>Bacteria</taxon>
        <taxon>Pseudomonadati</taxon>
        <taxon>Acidobacteriota</taxon>
        <taxon>Terriglobia</taxon>
        <taxon>Terriglobales</taxon>
        <taxon>Acidobacteriaceae</taxon>
        <taxon>Granulicella</taxon>
    </lineage>
</organism>
<dbReference type="AlphaFoldDB" id="A0A1I6MCL7"/>
<feature type="transmembrane region" description="Helical" evidence="1">
    <location>
        <begin position="33"/>
        <end position="51"/>
    </location>
</feature>
<proteinExistence type="predicted"/>
<keyword evidence="3" id="KW-1185">Reference proteome</keyword>
<evidence type="ECO:0008006" key="4">
    <source>
        <dbReference type="Google" id="ProtNLM"/>
    </source>
</evidence>
<sequence>MNPNYPKEFASSNGTPRALVISTGAKRSGETPAFRFCCCLFFALLTIILPLQAAPRPHHPSELPQNSLELFTDMMRVADANFDPTTHLVNFPGQNNHPRLVVRETSWYALGLLLRDANGDRANAAAALEAVLANQYLDPKTKWYGTFRRTPSEPLPPANAIDFNQFDPNWRVFIGTTFQMILADFPERIPAALAQRLYQSIDIAVKGEKQEGRLTPTYTNPALMYGALWDFIAAHNHDTGRLAEATAWNAEVYRLFKLHNAFGEYNSPTYYGTDLYGLGLWRIYGSSPAMRAHGAEMEATLWTDIADFYQPNLRNIAGPYDRSYGMDMETYTSLMGLWIRTLLPAAKAPLPALTATGDHALDNWFVPMVVLLGSPVPSAARAKFEHFAGPHQVTRQITDQRKATAWIGTDVLFGAESTHQTVGVDGHSQFHPATIQWRTPSGAIGWINITHTPPIDATASQRGIAIFTAGDVTFLIHAPGINPGDITASTWNLPGLPLKIGTSATATVTLHGDDTEITYKSVQTLVINRS</sequence>
<reference evidence="2 3" key="1">
    <citation type="submission" date="2016-10" db="EMBL/GenBank/DDBJ databases">
        <authorList>
            <person name="de Groot N.N."/>
        </authorList>
    </citation>
    <scope>NUCLEOTIDE SEQUENCE [LARGE SCALE GENOMIC DNA]</scope>
    <source>
        <strain evidence="2 3">DSM 21001</strain>
    </source>
</reference>
<keyword evidence="1" id="KW-1133">Transmembrane helix</keyword>
<evidence type="ECO:0000313" key="3">
    <source>
        <dbReference type="Proteomes" id="UP000199024"/>
    </source>
</evidence>
<evidence type="ECO:0000256" key="1">
    <source>
        <dbReference type="SAM" id="Phobius"/>
    </source>
</evidence>
<dbReference type="Proteomes" id="UP000199024">
    <property type="component" value="Unassembled WGS sequence"/>
</dbReference>
<dbReference type="RefSeq" id="WP_089839256.1">
    <property type="nucleotide sequence ID" value="NZ_FOZL01000001.1"/>
</dbReference>
<dbReference type="EMBL" id="FOZL01000001">
    <property type="protein sequence ID" value="SFS13401.1"/>
    <property type="molecule type" value="Genomic_DNA"/>
</dbReference>
<dbReference type="PANTHER" id="PTHR40616:SF1">
    <property type="entry name" value="LINALOOL DEHYDRATASE_ISOMERASE DOMAIN-CONTAINING PROTEIN"/>
    <property type="match status" value="1"/>
</dbReference>
<dbReference type="PANTHER" id="PTHR40616">
    <property type="entry name" value="LINALOOL DEHYDRATASE_ISOMERASE DOMAIN-CONTAINING PROTEIN"/>
    <property type="match status" value="1"/>
</dbReference>
<gene>
    <name evidence="2" type="ORF">SAMN05421771_2294</name>
</gene>